<dbReference type="Proteomes" id="UP001214638">
    <property type="component" value="Unassembled WGS sequence"/>
</dbReference>
<dbReference type="GO" id="GO:0016020">
    <property type="term" value="C:membrane"/>
    <property type="evidence" value="ECO:0007669"/>
    <property type="project" value="UniProtKB-SubCell"/>
</dbReference>
<evidence type="ECO:0000256" key="1">
    <source>
        <dbReference type="ARBA" id="ARBA00004141"/>
    </source>
</evidence>
<dbReference type="InterPro" id="IPR037185">
    <property type="entry name" value="EmrE-like"/>
</dbReference>
<keyword evidence="4 5" id="KW-0472">Membrane</keyword>
<feature type="transmembrane region" description="Helical" evidence="5">
    <location>
        <begin position="369"/>
        <end position="391"/>
    </location>
</feature>
<comment type="subcellular location">
    <subcellularLocation>
        <location evidence="1">Membrane</location>
        <topology evidence="1">Multi-pass membrane protein</topology>
    </subcellularLocation>
</comment>
<comment type="caution">
    <text evidence="8">The sequence shown here is derived from an EMBL/GenBank/DDBJ whole genome shotgun (WGS) entry which is preliminary data.</text>
</comment>
<feature type="transmembrane region" description="Helical" evidence="5">
    <location>
        <begin position="329"/>
        <end position="348"/>
    </location>
</feature>
<dbReference type="KEGG" id="bdw:94336610"/>
<evidence type="ECO:0000256" key="3">
    <source>
        <dbReference type="ARBA" id="ARBA00022989"/>
    </source>
</evidence>
<reference evidence="8" key="1">
    <citation type="journal article" date="2023" name="Nat. Microbiol.">
        <title>Babesia duncani multi-omics identifies virulence factors and drug targets.</title>
        <authorList>
            <person name="Singh P."/>
            <person name="Lonardi S."/>
            <person name="Liang Q."/>
            <person name="Vydyam P."/>
            <person name="Khabirova E."/>
            <person name="Fang T."/>
            <person name="Gihaz S."/>
            <person name="Thekkiniath J."/>
            <person name="Munshi M."/>
            <person name="Abel S."/>
            <person name="Ciampossin L."/>
            <person name="Batugedara G."/>
            <person name="Gupta M."/>
            <person name="Lu X.M."/>
            <person name="Lenz T."/>
            <person name="Chakravarty S."/>
            <person name="Cornillot E."/>
            <person name="Hu Y."/>
            <person name="Ma W."/>
            <person name="Gonzalez L.M."/>
            <person name="Sanchez S."/>
            <person name="Estrada K."/>
            <person name="Sanchez-Flores A."/>
            <person name="Montero E."/>
            <person name="Harb O.S."/>
            <person name="Le Roch K.G."/>
            <person name="Mamoun C.B."/>
        </authorList>
    </citation>
    <scope>NUCLEOTIDE SEQUENCE</scope>
    <source>
        <strain evidence="8">WA1</strain>
    </source>
</reference>
<feature type="chain" id="PRO_5042011699" evidence="6">
    <location>
        <begin position="23"/>
        <end position="494"/>
    </location>
</feature>
<evidence type="ECO:0000256" key="6">
    <source>
        <dbReference type="SAM" id="SignalP"/>
    </source>
</evidence>
<feature type="domain" description="Sugar phosphate transporter" evidence="7">
    <location>
        <begin position="161"/>
        <end position="487"/>
    </location>
</feature>
<name>A0AAD9PIW9_9APIC</name>
<dbReference type="RefSeq" id="XP_067802562.1">
    <property type="nucleotide sequence ID" value="XM_067947340.1"/>
</dbReference>
<dbReference type="InterPro" id="IPR050186">
    <property type="entry name" value="TPT_transporter"/>
</dbReference>
<evidence type="ECO:0000313" key="8">
    <source>
        <dbReference type="EMBL" id="KAK2195719.1"/>
    </source>
</evidence>
<keyword evidence="2 5" id="KW-0812">Transmembrane</keyword>
<dbReference type="InterPro" id="IPR004853">
    <property type="entry name" value="Sugar_P_trans_dom"/>
</dbReference>
<dbReference type="AlphaFoldDB" id="A0AAD9PIW9"/>
<dbReference type="Pfam" id="PF03151">
    <property type="entry name" value="TPT"/>
    <property type="match status" value="1"/>
</dbReference>
<organism evidence="8 9">
    <name type="scientific">Babesia duncani</name>
    <dbReference type="NCBI Taxonomy" id="323732"/>
    <lineage>
        <taxon>Eukaryota</taxon>
        <taxon>Sar</taxon>
        <taxon>Alveolata</taxon>
        <taxon>Apicomplexa</taxon>
        <taxon>Aconoidasida</taxon>
        <taxon>Piroplasmida</taxon>
        <taxon>Babesiidae</taxon>
        <taxon>Babesia</taxon>
    </lineage>
</organism>
<dbReference type="EMBL" id="JALLKP010000003">
    <property type="protein sequence ID" value="KAK2195719.1"/>
    <property type="molecule type" value="Genomic_DNA"/>
</dbReference>
<dbReference type="GeneID" id="94336610"/>
<evidence type="ECO:0000256" key="4">
    <source>
        <dbReference type="ARBA" id="ARBA00023136"/>
    </source>
</evidence>
<keyword evidence="6" id="KW-0732">Signal</keyword>
<feature type="signal peptide" evidence="6">
    <location>
        <begin position="1"/>
        <end position="22"/>
    </location>
</feature>
<evidence type="ECO:0000259" key="7">
    <source>
        <dbReference type="Pfam" id="PF03151"/>
    </source>
</evidence>
<keyword evidence="3 5" id="KW-1133">Transmembrane helix</keyword>
<protein>
    <submittedName>
        <fullName evidence="8">Sugar phosphate transporter domain</fullName>
    </submittedName>
</protein>
<dbReference type="PANTHER" id="PTHR11132">
    <property type="entry name" value="SOLUTE CARRIER FAMILY 35"/>
    <property type="match status" value="1"/>
</dbReference>
<dbReference type="SUPFAM" id="SSF103481">
    <property type="entry name" value="Multidrug resistance efflux transporter EmrE"/>
    <property type="match status" value="1"/>
</dbReference>
<gene>
    <name evidence="8" type="ORF">BdWA1_002312</name>
</gene>
<accession>A0AAD9PIW9</accession>
<sequence>MLRNIFTLIALAFQLFQPVCYGRHYNINSRALCDSMKNHMLNVNSCNIKSVPVKPSAFINNQATGNHYHLFTPVQYEQTKHDKVLNKHEGATSNHQCRNLAVYLKSQKTTLDTESVYQLNGGNRKAISVRSVPEGSYHFQNATKASPVLETVKGAVKNIGLLSLWYAGTVMYNVTNKKALNMCNLPLTISALQMSIGIPIYLARWLLGTTPIPAINIPTDGIELRDAPTDGIFAKICRRVKNGLCRIRNTINAYKSITTQALYNASLHALSVTALGAGAVSFVHIMKASEPIFASIASYVLGGGKMSLVTFMTLGPIVGGVAWSSLKELNFSSTALVTSLASNIFASIKRVEAKNFFKQDLARIGRNLTPSNVFSLVSIFSSFMLAPLVYFEKDKWAEMYDDIVYNYGEEGIQQLGTLLVSSGLAYALYNEMSFIALSQLTPVSHAVANTIKRIFLIMTSALFFNTKLTHDTIYGSSMAVAGTLLYSLSKHYLG</sequence>
<evidence type="ECO:0000256" key="5">
    <source>
        <dbReference type="SAM" id="Phobius"/>
    </source>
</evidence>
<keyword evidence="9" id="KW-1185">Reference proteome</keyword>
<evidence type="ECO:0000313" key="9">
    <source>
        <dbReference type="Proteomes" id="UP001214638"/>
    </source>
</evidence>
<proteinExistence type="predicted"/>
<feature type="transmembrane region" description="Helical" evidence="5">
    <location>
        <begin position="411"/>
        <end position="429"/>
    </location>
</feature>
<evidence type="ECO:0000256" key="2">
    <source>
        <dbReference type="ARBA" id="ARBA00022692"/>
    </source>
</evidence>
<feature type="transmembrane region" description="Helical" evidence="5">
    <location>
        <begin position="265"/>
        <end position="285"/>
    </location>
</feature>